<dbReference type="OrthoDB" id="10261470at2759"/>
<keyword evidence="2" id="KW-1185">Reference proteome</keyword>
<gene>
    <name evidence="1" type="ORF">BN9_127080</name>
</gene>
<organism evidence="1 2">
    <name type="scientific">Albugo candida</name>
    <dbReference type="NCBI Taxonomy" id="65357"/>
    <lineage>
        <taxon>Eukaryota</taxon>
        <taxon>Sar</taxon>
        <taxon>Stramenopiles</taxon>
        <taxon>Oomycota</taxon>
        <taxon>Peronosporomycetes</taxon>
        <taxon>Albuginales</taxon>
        <taxon>Albuginaceae</taxon>
        <taxon>Albugo</taxon>
    </lineage>
</organism>
<sequence length="122" mass="14368">MILNETQSRRVLAKMQAPRVKYVIWSSNYDYVALISKHSVIRIRSLDVPLHLTHLKGSKLYFLDREAKMRASEVYLTECEFKIAPDRHNLTEGMRMVRHSRLCVLEEQQSLSKRCFRPTTSD</sequence>
<reference evidence="1 2" key="1">
    <citation type="submission" date="2012-05" db="EMBL/GenBank/DDBJ databases">
        <title>Recombination and specialization in a pathogen metapopulation.</title>
        <authorList>
            <person name="Gardiner A."/>
            <person name="Kemen E."/>
            <person name="Schultz-Larsen T."/>
            <person name="MacLean D."/>
            <person name="Van Oosterhout C."/>
            <person name="Jones J.D.G."/>
        </authorList>
    </citation>
    <scope>NUCLEOTIDE SEQUENCE [LARGE SCALE GENOMIC DNA]</scope>
    <source>
        <strain evidence="1 2">Ac Nc2</strain>
    </source>
</reference>
<evidence type="ECO:0000313" key="2">
    <source>
        <dbReference type="Proteomes" id="UP000053237"/>
    </source>
</evidence>
<evidence type="ECO:0008006" key="3">
    <source>
        <dbReference type="Google" id="ProtNLM"/>
    </source>
</evidence>
<dbReference type="InParanoid" id="A0A024FW86"/>
<dbReference type="AlphaFoldDB" id="A0A024FW86"/>
<accession>A0A024FW86</accession>
<proteinExistence type="predicted"/>
<dbReference type="Proteomes" id="UP000053237">
    <property type="component" value="Unassembled WGS sequence"/>
</dbReference>
<dbReference type="STRING" id="65357.A0A024FW86"/>
<dbReference type="EMBL" id="CAIX01000914">
    <property type="protein sequence ID" value="CCI11301.1"/>
    <property type="molecule type" value="Genomic_DNA"/>
</dbReference>
<protein>
    <recommendedName>
        <fullName evidence="3">Coatomer WD associated region domain-containing protein</fullName>
    </recommendedName>
</protein>
<comment type="caution">
    <text evidence="1">The sequence shown here is derived from an EMBL/GenBank/DDBJ whole genome shotgun (WGS) entry which is preliminary data.</text>
</comment>
<evidence type="ECO:0000313" key="1">
    <source>
        <dbReference type="EMBL" id="CCI11301.1"/>
    </source>
</evidence>
<name>A0A024FW86_9STRA</name>